<dbReference type="EMBL" id="PKQE01000002">
    <property type="protein sequence ID" value="PLC42941.1"/>
    <property type="molecule type" value="Genomic_DNA"/>
</dbReference>
<evidence type="ECO:0000313" key="6">
    <source>
        <dbReference type="Proteomes" id="UP000234456"/>
    </source>
</evidence>
<dbReference type="InterPro" id="IPR038592">
    <property type="entry name" value="CheD-like_sf"/>
</dbReference>
<evidence type="ECO:0000256" key="4">
    <source>
        <dbReference type="SAM" id="MobiDB-lite"/>
    </source>
</evidence>
<gene>
    <name evidence="3" type="primary">cheD</name>
    <name evidence="5" type="ORF">C0Q88_13570</name>
</gene>
<comment type="similarity">
    <text evidence="3">Belongs to the CheD family.</text>
</comment>
<feature type="region of interest" description="Disordered" evidence="4">
    <location>
        <begin position="1"/>
        <end position="23"/>
    </location>
</feature>
<dbReference type="GO" id="GO:0006935">
    <property type="term" value="P:chemotaxis"/>
    <property type="evidence" value="ECO:0007669"/>
    <property type="project" value="UniProtKB-UniRule"/>
</dbReference>
<accession>A0A2N4TTG7</accession>
<organism evidence="5 6">
    <name type="scientific">Ralstonia pickettii</name>
    <name type="common">Burkholderia pickettii</name>
    <dbReference type="NCBI Taxonomy" id="329"/>
    <lineage>
        <taxon>Bacteria</taxon>
        <taxon>Pseudomonadati</taxon>
        <taxon>Pseudomonadota</taxon>
        <taxon>Betaproteobacteria</taxon>
        <taxon>Burkholderiales</taxon>
        <taxon>Burkholderiaceae</taxon>
        <taxon>Ralstonia</taxon>
    </lineage>
</organism>
<dbReference type="GO" id="GO:0050568">
    <property type="term" value="F:protein-glutamine glutaminase activity"/>
    <property type="evidence" value="ECO:0007669"/>
    <property type="project" value="UniProtKB-UniRule"/>
</dbReference>
<name>A0A2N4TTG7_RALPI</name>
<dbReference type="NCBIfam" id="NF010013">
    <property type="entry name" value="PRK13487.1"/>
    <property type="match status" value="1"/>
</dbReference>
<dbReference type="EC" id="3.5.1.44" evidence="3"/>
<evidence type="ECO:0000256" key="2">
    <source>
        <dbReference type="ARBA" id="ARBA00022801"/>
    </source>
</evidence>
<dbReference type="Pfam" id="PF03975">
    <property type="entry name" value="CheD"/>
    <property type="match status" value="1"/>
</dbReference>
<evidence type="ECO:0000256" key="3">
    <source>
        <dbReference type="HAMAP-Rule" id="MF_01440"/>
    </source>
</evidence>
<dbReference type="AlphaFoldDB" id="A0A2N4TTG7"/>
<protein>
    <recommendedName>
        <fullName evidence="3">Probable chemoreceptor glutamine deamidase CheD</fullName>
        <ecNumber evidence="3">3.5.1.44</ecNumber>
    </recommendedName>
</protein>
<dbReference type="InterPro" id="IPR005659">
    <property type="entry name" value="Chemorcpt_Glu_NH3ase_CheD"/>
</dbReference>
<evidence type="ECO:0000256" key="1">
    <source>
        <dbReference type="ARBA" id="ARBA00022500"/>
    </source>
</evidence>
<comment type="catalytic activity">
    <reaction evidence="3">
        <text>L-glutaminyl-[protein] + H2O = L-glutamyl-[protein] + NH4(+)</text>
        <dbReference type="Rhea" id="RHEA:16441"/>
        <dbReference type="Rhea" id="RHEA-COMP:10207"/>
        <dbReference type="Rhea" id="RHEA-COMP:10208"/>
        <dbReference type="ChEBI" id="CHEBI:15377"/>
        <dbReference type="ChEBI" id="CHEBI:28938"/>
        <dbReference type="ChEBI" id="CHEBI:29973"/>
        <dbReference type="ChEBI" id="CHEBI:30011"/>
        <dbReference type="EC" id="3.5.1.44"/>
    </reaction>
</comment>
<dbReference type="Gene3D" id="3.30.1330.200">
    <property type="match status" value="1"/>
</dbReference>
<dbReference type="PANTHER" id="PTHR35147:SF2">
    <property type="entry name" value="CHEMORECEPTOR GLUTAMINE DEAMIDASE CHED-RELATED"/>
    <property type="match status" value="1"/>
</dbReference>
<dbReference type="InterPro" id="IPR011324">
    <property type="entry name" value="Cytotoxic_necrot_fac-like_cat"/>
</dbReference>
<comment type="caution">
    <text evidence="5">The sequence shown here is derived from an EMBL/GenBank/DDBJ whole genome shotgun (WGS) entry which is preliminary data.</text>
</comment>
<dbReference type="Proteomes" id="UP000234456">
    <property type="component" value="Unassembled WGS sequence"/>
</dbReference>
<dbReference type="PANTHER" id="PTHR35147">
    <property type="entry name" value="CHEMORECEPTOR GLUTAMINE DEAMIDASE CHED-RELATED"/>
    <property type="match status" value="1"/>
</dbReference>
<sequence length="236" mass="25448">MIEFGKRATPQSAADAVRGDSGMSSGMSAGAMATLAQSSASTHAYYDTTFGRRAMKVLPGEYSVTTEDLMLVTVLGSCVSACVRDKTLGIGGMNHFMLPSRNEGESILSPSMRYGTHAMEVLLNQLYKAGAKRERLEIKVFGGAAVLAGMSTLDVGERNGKFVLEFLRNEGLTVAAKDLFDVHPRKVYFVPSTGQIMVRKLRSQNSAAELDSEAQYASKLSKSITTKPASRLQLFT</sequence>
<dbReference type="HAMAP" id="MF_01440">
    <property type="entry name" value="CheD"/>
    <property type="match status" value="1"/>
</dbReference>
<comment type="function">
    <text evidence="3">Probably deamidates glutamine residues to glutamate on methyl-accepting chemotaxis receptors (MCPs), playing an important role in chemotaxis.</text>
</comment>
<dbReference type="OrthoDB" id="9807202at2"/>
<evidence type="ECO:0000313" key="5">
    <source>
        <dbReference type="EMBL" id="PLC42941.1"/>
    </source>
</evidence>
<keyword evidence="1 3" id="KW-0145">Chemotaxis</keyword>
<dbReference type="SUPFAM" id="SSF64438">
    <property type="entry name" value="CNF1/YfiH-like putative cysteine hydrolases"/>
    <property type="match status" value="1"/>
</dbReference>
<dbReference type="CDD" id="cd16352">
    <property type="entry name" value="CheD"/>
    <property type="match status" value="1"/>
</dbReference>
<reference evidence="5 6" key="1">
    <citation type="submission" date="2017-12" db="EMBL/GenBank/DDBJ databases">
        <title>Draft genome sequence of Ralstonia pickettii 52.</title>
        <authorList>
            <person name="Zheng B."/>
        </authorList>
    </citation>
    <scope>NUCLEOTIDE SEQUENCE [LARGE SCALE GENOMIC DNA]</scope>
    <source>
        <strain evidence="5 6">52</strain>
    </source>
</reference>
<proteinExistence type="inferred from homology"/>
<keyword evidence="2 3" id="KW-0378">Hydrolase</keyword>